<evidence type="ECO:0000256" key="19">
    <source>
        <dbReference type="SAM" id="MobiDB-lite"/>
    </source>
</evidence>
<dbReference type="AlphaFoldDB" id="A0AAD9K694"/>
<dbReference type="GO" id="GO:0102521">
    <property type="term" value="F:tRNA-4-demethylwyosine synthase activity"/>
    <property type="evidence" value="ECO:0007669"/>
    <property type="project" value="UniProtKB-EC"/>
</dbReference>
<feature type="region of interest" description="Disordered" evidence="19">
    <location>
        <begin position="254"/>
        <end position="278"/>
    </location>
</feature>
<dbReference type="GO" id="GO:0010181">
    <property type="term" value="F:FMN binding"/>
    <property type="evidence" value="ECO:0007669"/>
    <property type="project" value="InterPro"/>
</dbReference>
<keyword evidence="20" id="KW-0812">Transmembrane</keyword>
<evidence type="ECO:0000256" key="10">
    <source>
        <dbReference type="ARBA" id="ARBA00022741"/>
    </source>
</evidence>
<feature type="compositionally biased region" description="Acidic residues" evidence="19">
    <location>
        <begin position="265"/>
        <end position="276"/>
    </location>
</feature>
<dbReference type="InterPro" id="IPR001094">
    <property type="entry name" value="Flavdoxin-like"/>
</dbReference>
<dbReference type="Pfam" id="PF08608">
    <property type="entry name" value="Wyosine_form"/>
    <property type="match status" value="1"/>
</dbReference>
<dbReference type="EC" id="4.1.3.44" evidence="4"/>
<dbReference type="SUPFAM" id="SSF52218">
    <property type="entry name" value="Flavoproteins"/>
    <property type="match status" value="1"/>
</dbReference>
<evidence type="ECO:0000256" key="20">
    <source>
        <dbReference type="SAM" id="Phobius"/>
    </source>
</evidence>
<keyword evidence="7" id="KW-0949">S-adenosyl-L-methionine</keyword>
<accession>A0AAD9K694</accession>
<evidence type="ECO:0000256" key="1">
    <source>
        <dbReference type="ARBA" id="ARBA00001966"/>
    </source>
</evidence>
<evidence type="ECO:0000256" key="9">
    <source>
        <dbReference type="ARBA" id="ARBA00022723"/>
    </source>
</evidence>
<dbReference type="SFLD" id="SFLDG01071">
    <property type="entry name" value="tRNA_wybutosine-synthesizing"/>
    <property type="match status" value="1"/>
</dbReference>
<keyword evidence="20" id="KW-0472">Membrane</keyword>
<comment type="similarity">
    <text evidence="3">Belongs to the TYW1 family.</text>
</comment>
<dbReference type="SFLD" id="SFLDS00029">
    <property type="entry name" value="Radical_SAM"/>
    <property type="match status" value="1"/>
</dbReference>
<dbReference type="PROSITE" id="PS51918">
    <property type="entry name" value="RADICAL_SAM"/>
    <property type="match status" value="1"/>
</dbReference>
<dbReference type="SFLD" id="SFLDF00284">
    <property type="entry name" value="tRNA_wybutosine-synthesizing"/>
    <property type="match status" value="1"/>
</dbReference>
<dbReference type="Gene3D" id="3.20.20.70">
    <property type="entry name" value="Aldolase class I"/>
    <property type="match status" value="1"/>
</dbReference>
<feature type="domain" description="Flavodoxin-like" evidence="21">
    <location>
        <begin position="66"/>
        <end position="226"/>
    </location>
</feature>
<keyword evidence="20" id="KW-1133">Transmembrane helix</keyword>
<dbReference type="PANTHER" id="PTHR13930:SF0">
    <property type="entry name" value="S-ADENOSYL-L-METHIONINE-DEPENDENT TRNA 4-DEMETHYLWYOSINE SYNTHASE TYW1-RELATED"/>
    <property type="match status" value="1"/>
</dbReference>
<comment type="pathway">
    <text evidence="2">tRNA modification; wybutosine-tRNA(Phe) biosynthesis.</text>
</comment>
<dbReference type="InterPro" id="IPR007197">
    <property type="entry name" value="rSAM"/>
</dbReference>
<dbReference type="Proteomes" id="UP001208570">
    <property type="component" value="Unassembled WGS sequence"/>
</dbReference>
<evidence type="ECO:0000256" key="3">
    <source>
        <dbReference type="ARBA" id="ARBA00010115"/>
    </source>
</evidence>
<evidence type="ECO:0000256" key="17">
    <source>
        <dbReference type="ARBA" id="ARBA00081169"/>
    </source>
</evidence>
<dbReference type="CDD" id="cd01335">
    <property type="entry name" value="Radical_SAM"/>
    <property type="match status" value="1"/>
</dbReference>
<dbReference type="InterPro" id="IPR058240">
    <property type="entry name" value="rSAM_sf"/>
</dbReference>
<evidence type="ECO:0000256" key="7">
    <source>
        <dbReference type="ARBA" id="ARBA00022691"/>
    </source>
</evidence>
<dbReference type="GO" id="GO:0051539">
    <property type="term" value="F:4 iron, 4 sulfur cluster binding"/>
    <property type="evidence" value="ECO:0007669"/>
    <property type="project" value="UniProtKB-KW"/>
</dbReference>
<dbReference type="GO" id="GO:0031591">
    <property type="term" value="P:wybutosine biosynthetic process"/>
    <property type="evidence" value="ECO:0007669"/>
    <property type="project" value="TreeGrafter"/>
</dbReference>
<dbReference type="Pfam" id="PF00258">
    <property type="entry name" value="Flavodoxin_1"/>
    <property type="match status" value="1"/>
</dbReference>
<dbReference type="InterPro" id="IPR013917">
    <property type="entry name" value="tRNA_wybutosine-synth"/>
</dbReference>
<evidence type="ECO:0000313" key="24">
    <source>
        <dbReference type="Proteomes" id="UP001208570"/>
    </source>
</evidence>
<comment type="caution">
    <text evidence="23">The sequence shown here is derived from an EMBL/GenBank/DDBJ whole genome shotgun (WGS) entry which is preliminary data.</text>
</comment>
<evidence type="ECO:0000256" key="18">
    <source>
        <dbReference type="ARBA" id="ARBA00082357"/>
    </source>
</evidence>
<keyword evidence="24" id="KW-1185">Reference proteome</keyword>
<keyword evidence="6" id="KW-0004">4Fe-4S</keyword>
<evidence type="ECO:0000256" key="14">
    <source>
        <dbReference type="ARBA" id="ARBA00025368"/>
    </source>
</evidence>
<evidence type="ECO:0000256" key="13">
    <source>
        <dbReference type="ARBA" id="ARBA00023239"/>
    </source>
</evidence>
<dbReference type="PANTHER" id="PTHR13930">
    <property type="entry name" value="S-ADENOSYL-L-METHIONINE-DEPENDENT TRNA 4-DEMETHYLWYOSINE SYNTHASE"/>
    <property type="match status" value="1"/>
</dbReference>
<proteinExistence type="inferred from homology"/>
<name>A0AAD9K694_9ANNE</name>
<evidence type="ECO:0000256" key="15">
    <source>
        <dbReference type="ARBA" id="ARBA00049466"/>
    </source>
</evidence>
<keyword evidence="12" id="KW-0411">Iron-sulfur</keyword>
<evidence type="ECO:0000256" key="6">
    <source>
        <dbReference type="ARBA" id="ARBA00022485"/>
    </source>
</evidence>
<keyword evidence="11" id="KW-0408">Iron</keyword>
<keyword evidence="10" id="KW-0547">Nucleotide-binding</keyword>
<dbReference type="InterPro" id="IPR008254">
    <property type="entry name" value="Flavodoxin/NO_synth"/>
</dbReference>
<evidence type="ECO:0000313" key="23">
    <source>
        <dbReference type="EMBL" id="KAK2165569.1"/>
    </source>
</evidence>
<comment type="catalytic activity">
    <reaction evidence="15">
        <text>N(1)-methylguanosine(37) in tRNA(Phe) + pyruvate + S-adenosyl-L-methionine = 4-demethylwyosine(37) in tRNA(Phe) + 5'-deoxyadenosine + L-methionine + CO2 + H2O</text>
        <dbReference type="Rhea" id="RHEA:36347"/>
        <dbReference type="Rhea" id="RHEA-COMP:10164"/>
        <dbReference type="Rhea" id="RHEA-COMP:10165"/>
        <dbReference type="ChEBI" id="CHEBI:15361"/>
        <dbReference type="ChEBI" id="CHEBI:15377"/>
        <dbReference type="ChEBI" id="CHEBI:16526"/>
        <dbReference type="ChEBI" id="CHEBI:17319"/>
        <dbReference type="ChEBI" id="CHEBI:57844"/>
        <dbReference type="ChEBI" id="CHEBI:59789"/>
        <dbReference type="ChEBI" id="CHEBI:64315"/>
        <dbReference type="ChEBI" id="CHEBI:73542"/>
        <dbReference type="EC" id="4.1.3.44"/>
    </reaction>
</comment>
<dbReference type="InterPro" id="IPR029039">
    <property type="entry name" value="Flavoprotein-like_sf"/>
</dbReference>
<evidence type="ECO:0000256" key="11">
    <source>
        <dbReference type="ARBA" id="ARBA00023004"/>
    </source>
</evidence>
<dbReference type="SUPFAM" id="SSF102114">
    <property type="entry name" value="Radical SAM enzymes"/>
    <property type="match status" value="1"/>
</dbReference>
<dbReference type="InterPro" id="IPR034556">
    <property type="entry name" value="tRNA_wybutosine-synthase"/>
</dbReference>
<dbReference type="EMBL" id="JAODUP010000048">
    <property type="protein sequence ID" value="KAK2165569.1"/>
    <property type="molecule type" value="Genomic_DNA"/>
</dbReference>
<sequence length="695" mass="78912">MLPRISNITIAVVTVAGVTLFWWLYNRSRKLKHSRLRSIVETTPLPKYKKKPSSAEKLYLKPVKSVNILYATQTGISENLARMLEKECCSRGLATEVINIDSFESDPEDALSDLILDDSISVFIVSTYANGSPPDGVTWFFRWLKETVTDFRVQKTLLLGLQYAVVGIGNSLYKANFCKVGLVLDEGLHDLSAVRVLPLAKLDEDVSQSKHGGLEGDYAKWRETFWHLIEHKEIEVPKATGMCQKTGGECNCSKKPENNQYDYETSSEEEISDTDTESSVSSALVDVEDLGKVIGGIKVAKVMKSEEEATVGTASAKEMITPMLRKALEKQGYKLIGSHSGVKLCRWTKSMLRGRGGCYKHTFYGIESHRCMETTPSLACANKCVFCWRHHTNPVGTEWRWQMDDPQVIYNGALENHIKLIKQFRGVPGVKRDRYQEGLHPQHCALSLVGEPIMYPEINQFIEYLHRNYISSFLVTNAQFPDAIRNLVPVTQLYVSVDASTKDTLKKIDRPLFRDFWERLLASLEALSSKGQRTVYRLTLVKAWNTEQLDAYANLVKIGNPDFIEVKGVTYCGDSKASSLTMENVPWHREVVSFVEALAERLPKYEIASEHEHSNCVLIAHKKFKVSGEWWTWIDYARFHELYTNFKASNGKKNFTALDYMAKTPSWAVFGAKEQGFDPMETRFYRKKRKDVSGC</sequence>
<dbReference type="Gene3D" id="3.40.50.360">
    <property type="match status" value="1"/>
</dbReference>
<evidence type="ECO:0000256" key="12">
    <source>
        <dbReference type="ARBA" id="ARBA00023014"/>
    </source>
</evidence>
<gene>
    <name evidence="23" type="ORF">LSH36_48g03052</name>
</gene>
<dbReference type="FunFam" id="3.20.20.70:FF:000196">
    <property type="entry name" value="S-adenosyl-L-methionine-dependent tRNA 4-demethylwyosine synthase"/>
    <property type="match status" value="1"/>
</dbReference>
<comment type="function">
    <text evidence="14">Probable component of the wybutosine biosynthesis pathway. Wybutosine is a hyper modified guanosine with a tricyclic base found at the 3'-position adjacent to the anticodon of eukaryotic phenylalanine tRNA. Catalyzes the condensation of N-methylguanine with 2 carbon atoms from pyruvate to form the tricyclic 4-demethylwyosine, an intermediate in wybutosine biosynthesis.</text>
</comment>
<evidence type="ECO:0000256" key="4">
    <source>
        <dbReference type="ARBA" id="ARBA00012821"/>
    </source>
</evidence>
<dbReference type="InterPro" id="IPR013785">
    <property type="entry name" value="Aldolase_TIM"/>
</dbReference>
<evidence type="ECO:0000259" key="21">
    <source>
        <dbReference type="PROSITE" id="PS50902"/>
    </source>
</evidence>
<comment type="cofactor">
    <cofactor evidence="1">
        <name>[4Fe-4S] cluster</name>
        <dbReference type="ChEBI" id="CHEBI:49883"/>
    </cofactor>
</comment>
<evidence type="ECO:0000256" key="8">
    <source>
        <dbReference type="ARBA" id="ARBA00022694"/>
    </source>
</evidence>
<dbReference type="PROSITE" id="PS50902">
    <property type="entry name" value="FLAVODOXIN_LIKE"/>
    <property type="match status" value="1"/>
</dbReference>
<reference evidence="23" key="1">
    <citation type="journal article" date="2023" name="Mol. Biol. Evol.">
        <title>Third-Generation Sequencing Reveals the Adaptive Role of the Epigenome in Three Deep-Sea Polychaetes.</title>
        <authorList>
            <person name="Perez M."/>
            <person name="Aroh O."/>
            <person name="Sun Y."/>
            <person name="Lan Y."/>
            <person name="Juniper S.K."/>
            <person name="Young C.R."/>
            <person name="Angers B."/>
            <person name="Qian P.Y."/>
        </authorList>
    </citation>
    <scope>NUCLEOTIDE SEQUENCE</scope>
    <source>
        <strain evidence="23">P08H-3</strain>
    </source>
</reference>
<organism evidence="23 24">
    <name type="scientific">Paralvinella palmiformis</name>
    <dbReference type="NCBI Taxonomy" id="53620"/>
    <lineage>
        <taxon>Eukaryota</taxon>
        <taxon>Metazoa</taxon>
        <taxon>Spiralia</taxon>
        <taxon>Lophotrochozoa</taxon>
        <taxon>Annelida</taxon>
        <taxon>Polychaeta</taxon>
        <taxon>Sedentaria</taxon>
        <taxon>Canalipalpata</taxon>
        <taxon>Terebellida</taxon>
        <taxon>Terebelliformia</taxon>
        <taxon>Alvinellidae</taxon>
        <taxon>Paralvinella</taxon>
    </lineage>
</organism>
<feature type="transmembrane region" description="Helical" evidence="20">
    <location>
        <begin position="6"/>
        <end position="25"/>
    </location>
</feature>
<dbReference type="Pfam" id="PF04055">
    <property type="entry name" value="Radical_SAM"/>
    <property type="match status" value="1"/>
</dbReference>
<dbReference type="GO" id="GO:0046872">
    <property type="term" value="F:metal ion binding"/>
    <property type="evidence" value="ECO:0007669"/>
    <property type="project" value="UniProtKB-KW"/>
</dbReference>
<dbReference type="PRINTS" id="PR00369">
    <property type="entry name" value="FLAVODOXIN"/>
</dbReference>
<evidence type="ECO:0000256" key="16">
    <source>
        <dbReference type="ARBA" id="ARBA00078095"/>
    </source>
</evidence>
<feature type="domain" description="Radical SAM core" evidence="22">
    <location>
        <begin position="364"/>
        <end position="608"/>
    </location>
</feature>
<keyword evidence="8" id="KW-0819">tRNA processing</keyword>
<evidence type="ECO:0000256" key="5">
    <source>
        <dbReference type="ARBA" id="ARBA00017596"/>
    </source>
</evidence>
<keyword evidence="13" id="KW-0456">Lyase</keyword>
<keyword evidence="9" id="KW-0479">Metal-binding</keyword>
<evidence type="ECO:0000259" key="22">
    <source>
        <dbReference type="PROSITE" id="PS51918"/>
    </source>
</evidence>
<protein>
    <recommendedName>
        <fullName evidence="5">S-adenosyl-L-methionine-dependent tRNA 4-demethylwyosine synthase TYW1</fullName>
        <ecNumber evidence="4">4.1.3.44</ecNumber>
    </recommendedName>
    <alternativeName>
        <fullName evidence="18">Radical S-adenosyl methionine and flavodoxin domain-containing protein 1</fullName>
    </alternativeName>
    <alternativeName>
        <fullName evidence="16">tRNA wybutosine-synthesizing protein 1 homolog</fullName>
    </alternativeName>
    <alternativeName>
        <fullName evidence="17">tRNA-yW-synthesizing protein</fullName>
    </alternativeName>
</protein>
<evidence type="ECO:0000256" key="2">
    <source>
        <dbReference type="ARBA" id="ARBA00004797"/>
    </source>
</evidence>